<feature type="non-terminal residue" evidence="1">
    <location>
        <position position="1"/>
    </location>
</feature>
<name>A0A382CPR3_9ZZZZ</name>
<protein>
    <submittedName>
        <fullName evidence="1">Uncharacterized protein</fullName>
    </submittedName>
</protein>
<dbReference type="AlphaFoldDB" id="A0A382CPR3"/>
<evidence type="ECO:0000313" key="1">
    <source>
        <dbReference type="EMBL" id="SVB27611.1"/>
    </source>
</evidence>
<organism evidence="1">
    <name type="scientific">marine metagenome</name>
    <dbReference type="NCBI Taxonomy" id="408172"/>
    <lineage>
        <taxon>unclassified sequences</taxon>
        <taxon>metagenomes</taxon>
        <taxon>ecological metagenomes</taxon>
    </lineage>
</organism>
<accession>A0A382CPR3</accession>
<proteinExistence type="predicted"/>
<dbReference type="EMBL" id="UINC01035349">
    <property type="protein sequence ID" value="SVB27611.1"/>
    <property type="molecule type" value="Genomic_DNA"/>
</dbReference>
<reference evidence="1" key="1">
    <citation type="submission" date="2018-05" db="EMBL/GenBank/DDBJ databases">
        <authorList>
            <person name="Lanie J.A."/>
            <person name="Ng W.-L."/>
            <person name="Kazmierczak K.M."/>
            <person name="Andrzejewski T.M."/>
            <person name="Davidsen T.M."/>
            <person name="Wayne K.J."/>
            <person name="Tettelin H."/>
            <person name="Glass J.I."/>
            <person name="Rusch D."/>
            <person name="Podicherti R."/>
            <person name="Tsui H.-C.T."/>
            <person name="Winkler M.E."/>
        </authorList>
    </citation>
    <scope>NUCLEOTIDE SEQUENCE</scope>
</reference>
<gene>
    <name evidence="1" type="ORF">METZ01_LOCUS180465</name>
</gene>
<sequence length="26" mass="3051">RYAYRGQKIIGGCDIHAIINNRNYQN</sequence>